<dbReference type="OrthoDB" id="2322499at2759"/>
<evidence type="ECO:0000313" key="4">
    <source>
        <dbReference type="Proteomes" id="UP000294933"/>
    </source>
</evidence>
<dbReference type="AlphaFoldDB" id="A0A4Y7QJG9"/>
<dbReference type="Proteomes" id="UP000294933">
    <property type="component" value="Unassembled WGS sequence"/>
</dbReference>
<feature type="compositionally biased region" description="Basic residues" evidence="1">
    <location>
        <begin position="34"/>
        <end position="43"/>
    </location>
</feature>
<gene>
    <name evidence="3" type="ORF">BD410DRAFT_783192</name>
</gene>
<evidence type="ECO:0000259" key="2">
    <source>
        <dbReference type="PROSITE" id="PS50181"/>
    </source>
</evidence>
<dbReference type="EMBL" id="ML170160">
    <property type="protein sequence ID" value="TDL27040.1"/>
    <property type="molecule type" value="Genomic_DNA"/>
</dbReference>
<accession>A0A4Y7QJG9</accession>
<name>A0A4Y7QJG9_9AGAM</name>
<feature type="domain" description="F-box" evidence="2">
    <location>
        <begin position="56"/>
        <end position="105"/>
    </location>
</feature>
<dbReference type="InterPro" id="IPR001810">
    <property type="entry name" value="F-box_dom"/>
</dbReference>
<dbReference type="PROSITE" id="PS50181">
    <property type="entry name" value="FBOX"/>
    <property type="match status" value="1"/>
</dbReference>
<evidence type="ECO:0000256" key="1">
    <source>
        <dbReference type="SAM" id="MobiDB-lite"/>
    </source>
</evidence>
<dbReference type="InterPro" id="IPR036047">
    <property type="entry name" value="F-box-like_dom_sf"/>
</dbReference>
<proteinExistence type="predicted"/>
<reference evidence="3 4" key="1">
    <citation type="submission" date="2018-06" db="EMBL/GenBank/DDBJ databases">
        <title>A transcriptomic atlas of mushroom development highlights an independent origin of complex multicellularity.</title>
        <authorList>
            <consortium name="DOE Joint Genome Institute"/>
            <person name="Krizsan K."/>
            <person name="Almasi E."/>
            <person name="Merenyi Z."/>
            <person name="Sahu N."/>
            <person name="Viragh M."/>
            <person name="Koszo T."/>
            <person name="Mondo S."/>
            <person name="Kiss B."/>
            <person name="Balint B."/>
            <person name="Kues U."/>
            <person name="Barry K."/>
            <person name="Hegedus J.C."/>
            <person name="Henrissat B."/>
            <person name="Johnson J."/>
            <person name="Lipzen A."/>
            <person name="Ohm R."/>
            <person name="Nagy I."/>
            <person name="Pangilinan J."/>
            <person name="Yan J."/>
            <person name="Xiong Y."/>
            <person name="Grigoriev I.V."/>
            <person name="Hibbett D.S."/>
            <person name="Nagy L.G."/>
        </authorList>
    </citation>
    <scope>NUCLEOTIDE SEQUENCE [LARGE SCALE GENOMIC DNA]</scope>
    <source>
        <strain evidence="3 4">SZMC22713</strain>
    </source>
</reference>
<dbReference type="VEuPathDB" id="FungiDB:BD410DRAFT_783192"/>
<sequence>MFLCLSTDSDSDSVAFEDDSDDDSYREGSPPPQKKMKTKKTTKLSKVTEDEESGRLAVLPSMPLDILCEIFGHLRPIDILQLTRANKAPNKLLMSPSGKSVWNAARESKPAFPETPDDMSDAEWVHLIFETNCHAPGCKKKGVRRIDWALRIRACDPCFKKKYTP</sequence>
<organism evidence="3 4">
    <name type="scientific">Rickenella mellea</name>
    <dbReference type="NCBI Taxonomy" id="50990"/>
    <lineage>
        <taxon>Eukaryota</taxon>
        <taxon>Fungi</taxon>
        <taxon>Dikarya</taxon>
        <taxon>Basidiomycota</taxon>
        <taxon>Agaricomycotina</taxon>
        <taxon>Agaricomycetes</taxon>
        <taxon>Hymenochaetales</taxon>
        <taxon>Rickenellaceae</taxon>
        <taxon>Rickenella</taxon>
    </lineage>
</organism>
<evidence type="ECO:0000313" key="3">
    <source>
        <dbReference type="EMBL" id="TDL27040.1"/>
    </source>
</evidence>
<feature type="compositionally biased region" description="Acidic residues" evidence="1">
    <location>
        <begin position="9"/>
        <end position="24"/>
    </location>
</feature>
<dbReference type="CDD" id="cd09917">
    <property type="entry name" value="F-box_SF"/>
    <property type="match status" value="1"/>
</dbReference>
<keyword evidence="4" id="KW-1185">Reference proteome</keyword>
<dbReference type="SUPFAM" id="SSF81383">
    <property type="entry name" value="F-box domain"/>
    <property type="match status" value="1"/>
</dbReference>
<protein>
    <recommendedName>
        <fullName evidence="2">F-box domain-containing protein</fullName>
    </recommendedName>
</protein>
<feature type="region of interest" description="Disordered" evidence="1">
    <location>
        <begin position="1"/>
        <end position="52"/>
    </location>
</feature>